<proteinExistence type="predicted"/>
<evidence type="ECO:0000313" key="1">
    <source>
        <dbReference type="EMBL" id="OMO75758.1"/>
    </source>
</evidence>
<name>A0A1R3HZJ1_COCAP</name>
<feature type="non-terminal residue" evidence="1">
    <location>
        <position position="33"/>
    </location>
</feature>
<sequence length="33" mass="3800">MEPRKRRAGEGNLGRELMDFVTLLPIVKNTNED</sequence>
<dbReference type="AlphaFoldDB" id="A0A1R3HZJ1"/>
<evidence type="ECO:0000313" key="2">
    <source>
        <dbReference type="Proteomes" id="UP000188268"/>
    </source>
</evidence>
<reference evidence="1 2" key="1">
    <citation type="submission" date="2013-09" db="EMBL/GenBank/DDBJ databases">
        <title>Corchorus capsularis genome sequencing.</title>
        <authorList>
            <person name="Alam M."/>
            <person name="Haque M.S."/>
            <person name="Islam M.S."/>
            <person name="Emdad E.M."/>
            <person name="Islam M.M."/>
            <person name="Ahmed B."/>
            <person name="Halim A."/>
            <person name="Hossen Q.M.M."/>
            <person name="Hossain M.Z."/>
            <person name="Ahmed R."/>
            <person name="Khan M.M."/>
            <person name="Islam R."/>
            <person name="Rashid M.M."/>
            <person name="Khan S.A."/>
            <person name="Rahman M.S."/>
            <person name="Alam M."/>
        </authorList>
    </citation>
    <scope>NUCLEOTIDE SEQUENCE [LARGE SCALE GENOMIC DNA]</scope>
    <source>
        <strain evidence="2">cv. CVL-1</strain>
        <tissue evidence="1">Whole seedling</tissue>
    </source>
</reference>
<comment type="caution">
    <text evidence="1">The sequence shown here is derived from an EMBL/GenBank/DDBJ whole genome shotgun (WGS) entry which is preliminary data.</text>
</comment>
<dbReference type="Proteomes" id="UP000188268">
    <property type="component" value="Unassembled WGS sequence"/>
</dbReference>
<dbReference type="EMBL" id="AWWV01010964">
    <property type="protein sequence ID" value="OMO75758.1"/>
    <property type="molecule type" value="Genomic_DNA"/>
</dbReference>
<gene>
    <name evidence="1" type="ORF">CCACVL1_16051</name>
</gene>
<organism evidence="1 2">
    <name type="scientific">Corchorus capsularis</name>
    <name type="common">Jute</name>
    <dbReference type="NCBI Taxonomy" id="210143"/>
    <lineage>
        <taxon>Eukaryota</taxon>
        <taxon>Viridiplantae</taxon>
        <taxon>Streptophyta</taxon>
        <taxon>Embryophyta</taxon>
        <taxon>Tracheophyta</taxon>
        <taxon>Spermatophyta</taxon>
        <taxon>Magnoliopsida</taxon>
        <taxon>eudicotyledons</taxon>
        <taxon>Gunneridae</taxon>
        <taxon>Pentapetalae</taxon>
        <taxon>rosids</taxon>
        <taxon>malvids</taxon>
        <taxon>Malvales</taxon>
        <taxon>Malvaceae</taxon>
        <taxon>Grewioideae</taxon>
        <taxon>Apeibeae</taxon>
        <taxon>Corchorus</taxon>
    </lineage>
</organism>
<protein>
    <submittedName>
        <fullName evidence="1">Uncharacterized protein</fullName>
    </submittedName>
</protein>
<keyword evidence="2" id="KW-1185">Reference proteome</keyword>
<accession>A0A1R3HZJ1</accession>
<dbReference type="Gramene" id="OMO75758">
    <property type="protein sequence ID" value="OMO75758"/>
    <property type="gene ID" value="CCACVL1_16051"/>
</dbReference>